<keyword evidence="10" id="KW-1185">Reference proteome</keyword>
<dbReference type="OrthoDB" id="4241182at2"/>
<keyword evidence="6" id="KW-1133">Transmembrane helix</keyword>
<dbReference type="PATRIC" id="fig|359131.3.peg.4780"/>
<dbReference type="NCBIfam" id="TIGR01167">
    <property type="entry name" value="LPXTG_anchor"/>
    <property type="match status" value="1"/>
</dbReference>
<evidence type="ECO:0000259" key="8">
    <source>
        <dbReference type="PROSITE" id="PS50847"/>
    </source>
</evidence>
<dbReference type="Proteomes" id="UP000033699">
    <property type="component" value="Unassembled WGS sequence"/>
</dbReference>
<gene>
    <name evidence="9" type="ORF">VM95_04085</name>
</gene>
<evidence type="ECO:0000313" key="9">
    <source>
        <dbReference type="EMBL" id="KJS63151.1"/>
    </source>
</evidence>
<proteinExistence type="predicted"/>
<protein>
    <recommendedName>
        <fullName evidence="8">Gram-positive cocci surface proteins LPxTG domain-containing protein</fullName>
    </recommendedName>
</protein>
<keyword evidence="3 7" id="KW-0732">Signal</keyword>
<keyword evidence="4" id="KW-0572">Peptidoglycan-anchor</keyword>
<evidence type="ECO:0000313" key="10">
    <source>
        <dbReference type="Proteomes" id="UP000033699"/>
    </source>
</evidence>
<evidence type="ECO:0000256" key="1">
    <source>
        <dbReference type="ARBA" id="ARBA00022512"/>
    </source>
</evidence>
<keyword evidence="6" id="KW-0812">Transmembrane</keyword>
<name>A0A0F2TKX3_STRR3</name>
<feature type="signal peptide" evidence="7">
    <location>
        <begin position="1"/>
        <end position="22"/>
    </location>
</feature>
<evidence type="ECO:0000256" key="3">
    <source>
        <dbReference type="ARBA" id="ARBA00022729"/>
    </source>
</evidence>
<feature type="compositionally biased region" description="Low complexity" evidence="5">
    <location>
        <begin position="222"/>
        <end position="293"/>
    </location>
</feature>
<comment type="caution">
    <text evidence="9">The sequence shown here is derived from an EMBL/GenBank/DDBJ whole genome shotgun (WGS) entry which is preliminary data.</text>
</comment>
<sequence>MSIRRSLALAGASVLASSLVLAGAQGAMAVGATSSPTTAAPQPDKASNAKLDLSVDGVPGSFIAGGGGRMFTYEAQNNTKHDFVLLPLLKFKSRAGELLPKDIKVQYQLPDEDWRTAVVAPDQSGVKKDSVLILLGALGTDGNPVADDLLAVNSGRTLKIDVKVSFGDDAPLGKAGVVPVAYSAQLADDTHLPVDTGHLSCEGGSRFVIKAEGGGGKPTPTPTRTGKPTPTPTTTGTPTQTPTATATPTPTATATATPTQTPTQTPTATATPTTSATPTTPATTPAPVTSTSGDAGGPIDFPVETPVITPPKLPADAVAKAKTKADSRDKALAQTGGGDHTTAIAATGAAVLVAGAGTLVVLRRRKAGQQA</sequence>
<feature type="domain" description="Gram-positive cocci surface proteins LPxTG" evidence="8">
    <location>
        <begin position="332"/>
        <end position="371"/>
    </location>
</feature>
<organism evidence="9 10">
    <name type="scientific">Streptomyces rubellomurinus (strain ATCC 31215)</name>
    <dbReference type="NCBI Taxonomy" id="359131"/>
    <lineage>
        <taxon>Bacteria</taxon>
        <taxon>Bacillati</taxon>
        <taxon>Actinomycetota</taxon>
        <taxon>Actinomycetes</taxon>
        <taxon>Kitasatosporales</taxon>
        <taxon>Streptomycetaceae</taxon>
        <taxon>Streptomyces</taxon>
    </lineage>
</organism>
<evidence type="ECO:0000256" key="4">
    <source>
        <dbReference type="ARBA" id="ARBA00023088"/>
    </source>
</evidence>
<dbReference type="InterPro" id="IPR019931">
    <property type="entry name" value="LPXTG_anchor"/>
</dbReference>
<accession>A0A0F2TKX3</accession>
<keyword evidence="1" id="KW-0134">Cell wall</keyword>
<feature type="region of interest" description="Disordered" evidence="5">
    <location>
        <begin position="208"/>
        <end position="297"/>
    </location>
</feature>
<keyword evidence="2" id="KW-0964">Secreted</keyword>
<dbReference type="RefSeq" id="WP_045692623.1">
    <property type="nucleotide sequence ID" value="NZ_JZKH01000005.1"/>
</dbReference>
<feature type="transmembrane region" description="Helical" evidence="6">
    <location>
        <begin position="343"/>
        <end position="362"/>
    </location>
</feature>
<evidence type="ECO:0000256" key="5">
    <source>
        <dbReference type="SAM" id="MobiDB-lite"/>
    </source>
</evidence>
<evidence type="ECO:0000256" key="7">
    <source>
        <dbReference type="SAM" id="SignalP"/>
    </source>
</evidence>
<evidence type="ECO:0000256" key="6">
    <source>
        <dbReference type="SAM" id="Phobius"/>
    </source>
</evidence>
<dbReference type="EMBL" id="JZKH01000005">
    <property type="protein sequence ID" value="KJS63151.1"/>
    <property type="molecule type" value="Genomic_DNA"/>
</dbReference>
<keyword evidence="6" id="KW-0472">Membrane</keyword>
<dbReference type="AlphaFoldDB" id="A0A0F2TKX3"/>
<dbReference type="PROSITE" id="PS50847">
    <property type="entry name" value="GRAM_POS_ANCHORING"/>
    <property type="match status" value="1"/>
</dbReference>
<feature type="chain" id="PRO_5039450515" description="Gram-positive cocci surface proteins LPxTG domain-containing protein" evidence="7">
    <location>
        <begin position="23"/>
        <end position="371"/>
    </location>
</feature>
<reference evidence="9 10" key="1">
    <citation type="submission" date="2015-02" db="EMBL/GenBank/DDBJ databases">
        <authorList>
            <person name="Ju K.-S."/>
            <person name="Doroghazi J.R."/>
            <person name="Metcalf W."/>
        </authorList>
    </citation>
    <scope>NUCLEOTIDE SEQUENCE [LARGE SCALE GENOMIC DNA]</scope>
    <source>
        <strain evidence="9 10">ATCC 31215</strain>
    </source>
</reference>
<evidence type="ECO:0000256" key="2">
    <source>
        <dbReference type="ARBA" id="ARBA00022525"/>
    </source>
</evidence>